<protein>
    <recommendedName>
        <fullName evidence="4">Lipoprotein</fullName>
    </recommendedName>
</protein>
<accession>A0A0A2E694</accession>
<dbReference type="OrthoDB" id="1118012at2"/>
<feature type="coiled-coil region" evidence="1">
    <location>
        <begin position="255"/>
        <end position="282"/>
    </location>
</feature>
<sequence>MNRYTIRLVIFSAALSLFFTGCDRAKKKGAELLLRRTDSARIAGDYALAYSLLDTLNNTYLTDTVSRREGITLRKVIMLDEAKRNLNYIDSVSPQLQQAIEKAMAGFVKVHNEEYNTTVEYYLPNLLPEKNLQRSYLRASANEYGGFILTSVYRGSRALDHTAVCLTPNGNLSPVYTSVVPYDGGLNYRYRDGGTYVELVTYPVAESMSIGDLFTQAVREKLTIKMDYLAGENKVMNTIRLSAEDILAISRTAELAHLLGEQNRLRKNAETARKRIERLESGKQIEN</sequence>
<evidence type="ECO:0000313" key="3">
    <source>
        <dbReference type="Proteomes" id="UP000030103"/>
    </source>
</evidence>
<name>A0A0A2E694_9PORP</name>
<comment type="caution">
    <text evidence="2">The sequence shown here is derived from an EMBL/GenBank/DDBJ whole genome shotgun (WGS) entry which is preliminary data.</text>
</comment>
<dbReference type="Proteomes" id="UP000030103">
    <property type="component" value="Unassembled WGS sequence"/>
</dbReference>
<evidence type="ECO:0008006" key="4">
    <source>
        <dbReference type="Google" id="ProtNLM"/>
    </source>
</evidence>
<organism evidence="2 3">
    <name type="scientific">Porphyromonas macacae</name>
    <dbReference type="NCBI Taxonomy" id="28115"/>
    <lineage>
        <taxon>Bacteria</taxon>
        <taxon>Pseudomonadati</taxon>
        <taxon>Bacteroidota</taxon>
        <taxon>Bacteroidia</taxon>
        <taxon>Bacteroidales</taxon>
        <taxon>Porphyromonadaceae</taxon>
        <taxon>Porphyromonas</taxon>
    </lineage>
</organism>
<evidence type="ECO:0000256" key="1">
    <source>
        <dbReference type="SAM" id="Coils"/>
    </source>
</evidence>
<reference evidence="2 3" key="1">
    <citation type="submission" date="2014-09" db="EMBL/GenBank/DDBJ databases">
        <title>Draft Genome Sequence of Porphyromonas macacae COT-192_OH2859.</title>
        <authorList>
            <person name="Wallis C."/>
            <person name="Deusch O."/>
            <person name="O'Flynn C."/>
            <person name="Davis I."/>
            <person name="Horsfall A."/>
            <person name="Kirkwood N."/>
            <person name="Harris S."/>
            <person name="Eisen J.A."/>
            <person name="Coil D.A."/>
            <person name="Darling A.E."/>
            <person name="Jospin G."/>
            <person name="Alexiev A."/>
        </authorList>
    </citation>
    <scope>NUCLEOTIDE SEQUENCE [LARGE SCALE GENOMIC DNA]</scope>
    <source>
        <strain evidence="3">COT-192 OH2859</strain>
    </source>
</reference>
<dbReference type="RefSeq" id="WP_036873753.1">
    <property type="nucleotide sequence ID" value="NZ_JBGYTE010000007.1"/>
</dbReference>
<gene>
    <name evidence="2" type="ORF">HQ47_05100</name>
</gene>
<evidence type="ECO:0000313" key="2">
    <source>
        <dbReference type="EMBL" id="KGN74423.1"/>
    </source>
</evidence>
<keyword evidence="3" id="KW-1185">Reference proteome</keyword>
<dbReference type="eggNOG" id="ENOG5032PW9">
    <property type="taxonomic scope" value="Bacteria"/>
</dbReference>
<keyword evidence="1" id="KW-0175">Coiled coil</keyword>
<dbReference type="PROSITE" id="PS51257">
    <property type="entry name" value="PROKAR_LIPOPROTEIN"/>
    <property type="match status" value="1"/>
</dbReference>
<proteinExistence type="predicted"/>
<dbReference type="AlphaFoldDB" id="A0A0A2E694"/>
<dbReference type="EMBL" id="JRFA01000014">
    <property type="protein sequence ID" value="KGN74423.1"/>
    <property type="molecule type" value="Genomic_DNA"/>
</dbReference>